<keyword evidence="2" id="KW-0378">Hydrolase</keyword>
<keyword evidence="1" id="KW-0732">Signal</keyword>
<organism evidence="2 3">
    <name type="scientific">Mariniradius saccharolyticus AK6</name>
    <dbReference type="NCBI Taxonomy" id="1239962"/>
    <lineage>
        <taxon>Bacteria</taxon>
        <taxon>Pseudomonadati</taxon>
        <taxon>Bacteroidota</taxon>
        <taxon>Cytophagia</taxon>
        <taxon>Cytophagales</taxon>
        <taxon>Cyclobacteriaceae</taxon>
        <taxon>Mariniradius</taxon>
    </lineage>
</organism>
<protein>
    <submittedName>
        <fullName evidence="2">Carboxypeptidase-related protein</fullName>
    </submittedName>
</protein>
<dbReference type="AlphaFoldDB" id="M7YB97"/>
<dbReference type="GO" id="GO:0004185">
    <property type="term" value="F:serine-type carboxypeptidase activity"/>
    <property type="evidence" value="ECO:0007669"/>
    <property type="project" value="InterPro"/>
</dbReference>
<keyword evidence="2" id="KW-0645">Protease</keyword>
<dbReference type="SUPFAM" id="SSF53474">
    <property type="entry name" value="alpha/beta-Hydrolases"/>
    <property type="match status" value="1"/>
</dbReference>
<evidence type="ECO:0000256" key="1">
    <source>
        <dbReference type="SAM" id="SignalP"/>
    </source>
</evidence>
<dbReference type="Pfam" id="PF00450">
    <property type="entry name" value="Peptidase_S10"/>
    <property type="match status" value="1"/>
</dbReference>
<dbReference type="InterPro" id="IPR001563">
    <property type="entry name" value="Peptidase_S10"/>
</dbReference>
<dbReference type="STRING" id="1239962.C943_03675"/>
<dbReference type="EMBL" id="AMZY02000006">
    <property type="protein sequence ID" value="EMS34456.1"/>
    <property type="molecule type" value="Genomic_DNA"/>
</dbReference>
<comment type="caution">
    <text evidence="2">The sequence shown here is derived from an EMBL/GenBank/DDBJ whole genome shotgun (WGS) entry which is preliminary data.</text>
</comment>
<dbReference type="InParanoid" id="M7YB97"/>
<evidence type="ECO:0000313" key="2">
    <source>
        <dbReference type="EMBL" id="EMS34456.1"/>
    </source>
</evidence>
<feature type="chain" id="PRO_5004088661" evidence="1">
    <location>
        <begin position="37"/>
        <end position="513"/>
    </location>
</feature>
<dbReference type="Proteomes" id="UP000010953">
    <property type="component" value="Unassembled WGS sequence"/>
</dbReference>
<evidence type="ECO:0000313" key="3">
    <source>
        <dbReference type="Proteomes" id="UP000010953"/>
    </source>
</evidence>
<sequence>MLLFCILFPSSKTKKSMKRFIPLIALLFLQSIQLFAQEKEAPIPDPVVFTSSHEGSFHGKNIAYKAVSGETHLKNESGEPVAALWSTAYIKDESDPSKRPVLFVFNGGPGSASVWLHMGVFGPKVVQVDSDAKQDDGAAPFTVKNNEFCLLDIADLVFVDPIGTGYSRVIGKGKEEDFWGLTEDARSIAQFMRTWISQNQRWQSPKYIIGESFGTTRAAAVTAALEGGGQAMAVNGLVLISQALDYQGSTSVHDNIASYFTYLPTMAATAWYHVRAGQGKSLAAFVEEARQFAYNEYLPALYKGNQLPQTEKEKIAERLAYFLGLEKSYILLSDNRILTGRFKKELLRAEGKTIGTLDGRYLGTEGDQTADRPTLGDPSNYGIDAAYTAALNDYLSRELKIKSDRPYLTSNGKIGGKWNWRPVPQGAYWEPSYVNVARGLGESMRRNKDLKVMVANGYYDLITPFLDAEYTFARHDIPMERVQMQYYEGGHMMYNHRPDFEKLVKDIREFLGK</sequence>
<dbReference type="InterPro" id="IPR029058">
    <property type="entry name" value="AB_hydrolase_fold"/>
</dbReference>
<reference evidence="2" key="1">
    <citation type="submission" date="2013-01" db="EMBL/GenBank/DDBJ databases">
        <title>Genome assembly of Mariniradius saccharolyticus AK6.</title>
        <authorList>
            <person name="Vaidya B."/>
            <person name="Khatri I."/>
            <person name="Tanuku N.R.S."/>
            <person name="Subramanian S."/>
            <person name="Pinnaka A."/>
        </authorList>
    </citation>
    <scope>NUCLEOTIDE SEQUENCE [LARGE SCALE GENOMIC DNA]</scope>
    <source>
        <strain evidence="2">AK6</strain>
    </source>
</reference>
<dbReference type="Gene3D" id="3.40.50.1820">
    <property type="entry name" value="alpha/beta hydrolase"/>
    <property type="match status" value="1"/>
</dbReference>
<dbReference type="eggNOG" id="COG2939">
    <property type="taxonomic scope" value="Bacteria"/>
</dbReference>
<proteinExistence type="predicted"/>
<dbReference type="GO" id="GO:0006508">
    <property type="term" value="P:proteolysis"/>
    <property type="evidence" value="ECO:0007669"/>
    <property type="project" value="InterPro"/>
</dbReference>
<keyword evidence="2" id="KW-0121">Carboxypeptidase</keyword>
<feature type="signal peptide" evidence="1">
    <location>
        <begin position="1"/>
        <end position="36"/>
    </location>
</feature>
<name>M7YB97_9BACT</name>
<accession>M7YB97</accession>
<gene>
    <name evidence="2" type="ORF">C943_03675</name>
</gene>
<keyword evidence="3" id="KW-1185">Reference proteome</keyword>